<comment type="caution">
    <text evidence="2">The sequence shown here is derived from an EMBL/GenBank/DDBJ whole genome shotgun (WGS) entry which is preliminary data.</text>
</comment>
<gene>
    <name evidence="2" type="ORF">BCR38DRAFT_501754</name>
</gene>
<dbReference type="PANTHER" id="PTHR37049">
    <property type="entry name" value="PEPTIDASE S41 FAMILY PROTEIN"/>
    <property type="match status" value="1"/>
</dbReference>
<dbReference type="InterPro" id="IPR056186">
    <property type="entry name" value="PDZ_CPAF-rel"/>
</dbReference>
<dbReference type="PANTHER" id="PTHR37049:SF4">
    <property type="entry name" value="RHODANESE DOMAIN-CONTAINING PROTEIN"/>
    <property type="match status" value="1"/>
</dbReference>
<evidence type="ECO:0000313" key="3">
    <source>
        <dbReference type="Proteomes" id="UP000193689"/>
    </source>
</evidence>
<dbReference type="STRING" id="1141098.A0A1Y2DE79"/>
<dbReference type="RefSeq" id="XP_040710676.1">
    <property type="nucleotide sequence ID" value="XM_040864848.1"/>
</dbReference>
<name>A0A1Y2DE79_9PEZI</name>
<sequence>MSVPVDVEGGLKEIKELESFLQFQSTLRYLKDGRYINNEVKTHNEPLNLLDRLDDISQSIRNGAYQNDFVIQLAIPNLFRSTGDFHLRFQPDVLEIFLFVRPESQLIFVPKDGVALPQLYLLSDLEASRNSHYFMPFPLKTINGRDASEYLD</sequence>
<protein>
    <recommendedName>
        <fullName evidence="1">CPAF-like PDZ domain-containing protein</fullName>
    </recommendedName>
</protein>
<dbReference type="GeneID" id="63781060"/>
<dbReference type="EMBL" id="MCFJ01000019">
    <property type="protein sequence ID" value="ORY57426.1"/>
    <property type="molecule type" value="Genomic_DNA"/>
</dbReference>
<organism evidence="2 3">
    <name type="scientific">Pseudomassariella vexata</name>
    <dbReference type="NCBI Taxonomy" id="1141098"/>
    <lineage>
        <taxon>Eukaryota</taxon>
        <taxon>Fungi</taxon>
        <taxon>Dikarya</taxon>
        <taxon>Ascomycota</taxon>
        <taxon>Pezizomycotina</taxon>
        <taxon>Sordariomycetes</taxon>
        <taxon>Xylariomycetidae</taxon>
        <taxon>Amphisphaeriales</taxon>
        <taxon>Pseudomassariaceae</taxon>
        <taxon>Pseudomassariella</taxon>
    </lineage>
</organism>
<accession>A0A1Y2DE79</accession>
<evidence type="ECO:0000259" key="1">
    <source>
        <dbReference type="Pfam" id="PF23658"/>
    </source>
</evidence>
<dbReference type="AlphaFoldDB" id="A0A1Y2DE79"/>
<keyword evidence="3" id="KW-1185">Reference proteome</keyword>
<reference evidence="2 3" key="1">
    <citation type="submission" date="2016-07" db="EMBL/GenBank/DDBJ databases">
        <title>Pervasive Adenine N6-methylation of Active Genes in Fungi.</title>
        <authorList>
            <consortium name="DOE Joint Genome Institute"/>
            <person name="Mondo S.J."/>
            <person name="Dannebaum R.O."/>
            <person name="Kuo R.C."/>
            <person name="Labutti K."/>
            <person name="Haridas S."/>
            <person name="Kuo A."/>
            <person name="Salamov A."/>
            <person name="Ahrendt S.R."/>
            <person name="Lipzen A."/>
            <person name="Sullivan W."/>
            <person name="Andreopoulos W.B."/>
            <person name="Clum A."/>
            <person name="Lindquist E."/>
            <person name="Daum C."/>
            <person name="Ramamoorthy G.K."/>
            <person name="Gryganskyi A."/>
            <person name="Culley D."/>
            <person name="Magnuson J.K."/>
            <person name="James T.Y."/>
            <person name="O'Malley M.A."/>
            <person name="Stajich J.E."/>
            <person name="Spatafora J.W."/>
            <person name="Visel A."/>
            <person name="Grigoriev I.V."/>
        </authorList>
    </citation>
    <scope>NUCLEOTIDE SEQUENCE [LARGE SCALE GENOMIC DNA]</scope>
    <source>
        <strain evidence="2 3">CBS 129021</strain>
    </source>
</reference>
<evidence type="ECO:0000313" key="2">
    <source>
        <dbReference type="EMBL" id="ORY57426.1"/>
    </source>
</evidence>
<dbReference type="OrthoDB" id="27214at2759"/>
<dbReference type="InterPro" id="IPR052766">
    <property type="entry name" value="S41A_metabolite_peptidase"/>
</dbReference>
<dbReference type="Pfam" id="PF23658">
    <property type="entry name" value="PDZ_CPAF_rel"/>
    <property type="match status" value="1"/>
</dbReference>
<dbReference type="Proteomes" id="UP000193689">
    <property type="component" value="Unassembled WGS sequence"/>
</dbReference>
<dbReference type="InParanoid" id="A0A1Y2DE79"/>
<feature type="domain" description="CPAF-like PDZ" evidence="1">
    <location>
        <begin position="100"/>
        <end position="151"/>
    </location>
</feature>
<proteinExistence type="predicted"/>